<dbReference type="RefSeq" id="WP_095213347.1">
    <property type="nucleotide sequence ID" value="NZ_JAAGNC010000160.1"/>
</dbReference>
<dbReference type="Pfam" id="PF13814">
    <property type="entry name" value="Replic_Relax"/>
    <property type="match status" value="1"/>
</dbReference>
<gene>
    <name evidence="1" type="ORF">G3I59_31220</name>
</gene>
<comment type="caution">
    <text evidence="1">The sequence shown here is derived from an EMBL/GenBank/DDBJ whole genome shotgun (WGS) entry which is preliminary data.</text>
</comment>
<accession>A0ABX0C4X4</accession>
<organism evidence="1 2">
    <name type="scientific">Amycolatopsis rubida</name>
    <dbReference type="NCBI Taxonomy" id="112413"/>
    <lineage>
        <taxon>Bacteria</taxon>
        <taxon>Bacillati</taxon>
        <taxon>Actinomycetota</taxon>
        <taxon>Actinomycetes</taxon>
        <taxon>Pseudonocardiales</taxon>
        <taxon>Pseudonocardiaceae</taxon>
        <taxon>Amycolatopsis</taxon>
    </lineage>
</organism>
<sequence>MTGARASWAKVTELAERLSERDKEIIRQLARVRLLTGWQLERLIFAHNAESQQSHIRRRVMKRLVELELVATLERRVGGVRAGSAGLIYCLGRLGQRMADLLNGSTFRARTRAPRTPSEMFLRHTLAISESFVSLVELSRQGIGSVHTFATEPDCWWPDGNGGMLRPDALAIVEDEQYEAANWLEIDQGSEDLGRIRSKIVTYEAFAASGAEGVHGVLPHVVFATATEERAEDIAGEIAKQGALRMVYKATAQAALAALLFQGLHV</sequence>
<evidence type="ECO:0000313" key="1">
    <source>
        <dbReference type="EMBL" id="NEC59938.1"/>
    </source>
</evidence>
<name>A0ABX0C4X4_9PSEU</name>
<dbReference type="Proteomes" id="UP000470404">
    <property type="component" value="Unassembled WGS sequence"/>
</dbReference>
<protein>
    <recommendedName>
        <fullName evidence="3">Replication-relaxation</fullName>
    </recommendedName>
</protein>
<dbReference type="EMBL" id="JAAGNC010000160">
    <property type="protein sequence ID" value="NEC59938.1"/>
    <property type="molecule type" value="Genomic_DNA"/>
</dbReference>
<dbReference type="InterPro" id="IPR025855">
    <property type="entry name" value="Replic_Relax"/>
</dbReference>
<keyword evidence="2" id="KW-1185">Reference proteome</keyword>
<evidence type="ECO:0008006" key="3">
    <source>
        <dbReference type="Google" id="ProtNLM"/>
    </source>
</evidence>
<evidence type="ECO:0000313" key="2">
    <source>
        <dbReference type="Proteomes" id="UP000470404"/>
    </source>
</evidence>
<reference evidence="1 2" key="1">
    <citation type="submission" date="2020-01" db="EMBL/GenBank/DDBJ databases">
        <title>Insect and environment-associated Actinomycetes.</title>
        <authorList>
            <person name="Currrie C."/>
            <person name="Chevrette M."/>
            <person name="Carlson C."/>
            <person name="Stubbendieck R."/>
            <person name="Wendt-Pienkowski E."/>
        </authorList>
    </citation>
    <scope>NUCLEOTIDE SEQUENCE [LARGE SCALE GENOMIC DNA]</scope>
    <source>
        <strain evidence="1 2">SID8386</strain>
    </source>
</reference>
<proteinExistence type="predicted"/>